<dbReference type="InterPro" id="IPR045055">
    <property type="entry name" value="DNA2/NAM7-like"/>
</dbReference>
<keyword evidence="5" id="KW-0547">Nucleotide-binding</keyword>
<gene>
    <name evidence="5" type="primary">recD2</name>
    <name evidence="5" type="ORF">Mal52_30160</name>
</gene>
<evidence type="ECO:0000313" key="6">
    <source>
        <dbReference type="Proteomes" id="UP000319383"/>
    </source>
</evidence>
<dbReference type="SUPFAM" id="SSF52540">
    <property type="entry name" value="P-loop containing nucleoside triphosphate hydrolases"/>
    <property type="match status" value="1"/>
</dbReference>
<dbReference type="RefSeq" id="WP_145376877.1">
    <property type="nucleotide sequence ID" value="NZ_CP036276.1"/>
</dbReference>
<dbReference type="InterPro" id="IPR011335">
    <property type="entry name" value="Restrct_endonuc-II-like"/>
</dbReference>
<dbReference type="InterPro" id="IPR041677">
    <property type="entry name" value="DNA2/NAM7_AAA_11"/>
</dbReference>
<keyword evidence="6" id="KW-1185">Reference proteome</keyword>
<keyword evidence="5" id="KW-0378">Hydrolase</keyword>
<dbReference type="FunFam" id="3.40.960.10:FF:000002">
    <property type="entry name" value="DNA helicase related protein"/>
    <property type="match status" value="1"/>
</dbReference>
<dbReference type="SUPFAM" id="SSF52980">
    <property type="entry name" value="Restriction endonuclease-like"/>
    <property type="match status" value="1"/>
</dbReference>
<protein>
    <submittedName>
        <fullName evidence="5">ATP-dependent RecD-like DNA helicase</fullName>
        <ecNumber evidence="5">3.6.4.12</ecNumber>
    </submittedName>
</protein>
<evidence type="ECO:0000259" key="3">
    <source>
        <dbReference type="Pfam" id="PF13087"/>
    </source>
</evidence>
<dbReference type="InterPro" id="IPR049468">
    <property type="entry name" value="Restrct_endonuc-II-like_dom"/>
</dbReference>
<sequence length="1591" mass="179790">MVDSKSILEKLESARRDLLDLTGRNRLISTPRSSTRSGRLEIVDELAEAVYRILVQENKMMSFLARPEDGGEETDSTNGELLLFQPDDEDEQDNSGVAERHVDRNLQTTFASEQLQRKLLKLYYDARTFKEEQGVNILYLAIGFLKWYEDDNSDRERYAPLLLIPVELDRKSANARFRLRYTDDDITTNLSLQEKLKADFGISLPDVPDVDELAPQNYFEQVRTAIERKERWQVLDNDMVLWFFSFAKFLMYRDLKPETWDGERQIEGHPLVSALLQDGFRQDPSFCPDDQNIDRFLQPLDMIHVMDADSSQTVAIEEVRQGRNLVIQGPPGTGKSQTITNLIATAVKEGKRVLFVAEKMAALEVVKRRLDNVGLGDMCLELHSHKANKKAVLEELSHTLNLGRPSMDDVVGQAEDLTAYRDKLNRHAEIMHSYLEPGHVTPFRALGELVRLRAMGMQPADFKLVDALTWSATDLREKQHMLEDLAVHMREVGNPRQHPWRGVRLQSVLPMDRSRIASTLPGLLERLDRLITATNDLADMLCFGDADTLGAISSLAKFADRLRKAPRMDRQAMANPAWIERRQTLVECQKAGQELAANRASLGPLVAEVAWTTDVGAARRDLAAHGRSWFRFFNSDYRRAQATLRGILSAELPPPLDERLEILDRLIQTQQATQMLSDSHHNQIGQEAFGMLWRGADSNWTEINEVLTWERECQEADIPDNFRYVLAQIEDLEAVKLLFKRIAKDLKPLFTEVQLLFKQLDLDLQQSFDTRDVKVVPLVDLRERIQSWHDDPEALTKWIAYFIRWRKLDENGMGPLAEKLGEGTISADNSLNRFQMAYFEDLMREAFQQHSELAEFDGVSHEKLLKKFRELDLQRIALARQEVANAHFQRMPTQGGDAGELGILRREMKKKRKHLPLRKLLLQAGHAVQAVKPVFMMSPISVAQYLEPGILDFDLLVIDEASQVRPVDAIGAVARARQVAVVGDDRQLPPTHFFSRVVGEENEPDDDGDFQASDLESILGLCLGQNMPQQMLKWHYRSRHHSLIAVSNREFYGDGLYVVPSPFNGKSNSGLSFRHIPDGIYDRGGSRTNAREAIAIAEAVIEHAQRTPDKTLGVGAFSVSQRDAILNELELRRRQTPELEAFFSTSQAEPFFVKNLENIQGDERDVILISVGYGKDASGYMSMSFGPLNSDGGERRLNVLITRARERCEIFSSITADDIDLNRTKARGVQAFKTFLTYAKSGFLDSAGVAGGVHDSEFERQVCQALVGLGFQVDAQIGVAGFFIDLGVVDPDQPGRYLLGIECDGASYHSSRSARDRDRLRQQVLEDRDWIIHRIWSTDWFHRPEDQLRKVVAAIEDARATWASRSGIYTQPTDRLALKPVNEAIVRHDEIIDDDVPPDAISVIPYVEAAFVVDTTYDIHQVDLGQLAKIASRVVSIEGPVHQDEVVRRVATLWGLKRAGKRIAAAVEEALAEAAYRSSIAQYGLFYSPAKQECVPIRDRTEVISANLRKTEYLPPTEIREALAAVVGVNLGMDSDEAATEVARLLGYKSTSSQLKQVISDEVSALIECELLEQRNGKLYVRTESMSVSTN</sequence>
<dbReference type="GO" id="GO:0003678">
    <property type="term" value="F:DNA helicase activity"/>
    <property type="evidence" value="ECO:0007669"/>
    <property type="project" value="UniProtKB-EC"/>
</dbReference>
<feature type="domain" description="DUF3320" evidence="1">
    <location>
        <begin position="1418"/>
        <end position="1464"/>
    </location>
</feature>
<keyword evidence="5" id="KW-0347">Helicase</keyword>
<organism evidence="5 6">
    <name type="scientific">Symmachiella dynata</name>
    <dbReference type="NCBI Taxonomy" id="2527995"/>
    <lineage>
        <taxon>Bacteria</taxon>
        <taxon>Pseudomonadati</taxon>
        <taxon>Planctomycetota</taxon>
        <taxon>Planctomycetia</taxon>
        <taxon>Planctomycetales</taxon>
        <taxon>Planctomycetaceae</taxon>
        <taxon>Symmachiella</taxon>
    </lineage>
</organism>
<dbReference type="Gene3D" id="3.40.960.10">
    <property type="entry name" value="VSR Endonuclease"/>
    <property type="match status" value="1"/>
</dbReference>
<keyword evidence="5" id="KW-0067">ATP-binding</keyword>
<dbReference type="InterPro" id="IPR021754">
    <property type="entry name" value="DUF3320"/>
</dbReference>
<feature type="domain" description="Restriction endonuclease type II-like" evidence="4">
    <location>
        <begin position="1258"/>
        <end position="1355"/>
    </location>
</feature>
<dbReference type="KEGG" id="sdyn:Mal52_30160"/>
<dbReference type="Pfam" id="PF18741">
    <property type="entry name" value="MTES_1575"/>
    <property type="match status" value="1"/>
</dbReference>
<dbReference type="InterPro" id="IPR027417">
    <property type="entry name" value="P-loop_NTPase"/>
</dbReference>
<accession>A0A517ZQ14</accession>
<dbReference type="PANTHER" id="PTHR10887">
    <property type="entry name" value="DNA2/NAM7 HELICASE FAMILY"/>
    <property type="match status" value="1"/>
</dbReference>
<dbReference type="Pfam" id="PF11784">
    <property type="entry name" value="DUF3320"/>
    <property type="match status" value="1"/>
</dbReference>
<dbReference type="Gene3D" id="3.40.50.300">
    <property type="entry name" value="P-loop containing nucleotide triphosphate hydrolases"/>
    <property type="match status" value="3"/>
</dbReference>
<reference evidence="5 6" key="1">
    <citation type="submission" date="2019-02" db="EMBL/GenBank/DDBJ databases">
        <title>Deep-cultivation of Planctomycetes and their phenomic and genomic characterization uncovers novel biology.</title>
        <authorList>
            <person name="Wiegand S."/>
            <person name="Jogler M."/>
            <person name="Boedeker C."/>
            <person name="Pinto D."/>
            <person name="Vollmers J."/>
            <person name="Rivas-Marin E."/>
            <person name="Kohn T."/>
            <person name="Peeters S.H."/>
            <person name="Heuer A."/>
            <person name="Rast P."/>
            <person name="Oberbeckmann S."/>
            <person name="Bunk B."/>
            <person name="Jeske O."/>
            <person name="Meyerdierks A."/>
            <person name="Storesund J.E."/>
            <person name="Kallscheuer N."/>
            <person name="Luecker S."/>
            <person name="Lage O.M."/>
            <person name="Pohl T."/>
            <person name="Merkel B.J."/>
            <person name="Hornburger P."/>
            <person name="Mueller R.-W."/>
            <person name="Bruemmer F."/>
            <person name="Labrenz M."/>
            <person name="Spormann A.M."/>
            <person name="Op den Camp H."/>
            <person name="Overmann J."/>
            <person name="Amann R."/>
            <person name="Jetten M.S.M."/>
            <person name="Mascher T."/>
            <person name="Medema M.H."/>
            <person name="Devos D.P."/>
            <person name="Kaster A.-K."/>
            <person name="Ovreas L."/>
            <person name="Rohde M."/>
            <person name="Galperin M.Y."/>
            <person name="Jogler C."/>
        </authorList>
    </citation>
    <scope>NUCLEOTIDE SEQUENCE [LARGE SCALE GENOMIC DNA]</scope>
    <source>
        <strain evidence="5 6">Mal52</strain>
    </source>
</reference>
<dbReference type="Pfam" id="PF13087">
    <property type="entry name" value="AAA_12"/>
    <property type="match status" value="1"/>
</dbReference>
<dbReference type="Pfam" id="PF13086">
    <property type="entry name" value="AAA_11"/>
    <property type="match status" value="2"/>
</dbReference>
<evidence type="ECO:0000259" key="2">
    <source>
        <dbReference type="Pfam" id="PF13086"/>
    </source>
</evidence>
<dbReference type="InterPro" id="IPR041679">
    <property type="entry name" value="DNA2/NAM7-like_C"/>
</dbReference>
<feature type="domain" description="DNA2/NAM7 helicase helicase" evidence="2">
    <location>
        <begin position="952"/>
        <end position="992"/>
    </location>
</feature>
<dbReference type="GO" id="GO:0016787">
    <property type="term" value="F:hydrolase activity"/>
    <property type="evidence" value="ECO:0007669"/>
    <property type="project" value="UniProtKB-KW"/>
</dbReference>
<dbReference type="InterPro" id="IPR025103">
    <property type="entry name" value="DUF4011"/>
</dbReference>
<feature type="domain" description="DNA2/NAM7 helicase-like C-terminal" evidence="3">
    <location>
        <begin position="1026"/>
        <end position="1211"/>
    </location>
</feature>
<dbReference type="FunFam" id="3.40.50.300:FF:002063">
    <property type="entry name" value="DNA helicase related protein"/>
    <property type="match status" value="1"/>
</dbReference>
<feature type="domain" description="DNA2/NAM7 helicase helicase" evidence="2">
    <location>
        <begin position="309"/>
        <end position="383"/>
    </location>
</feature>
<dbReference type="EC" id="3.6.4.12" evidence="5"/>
<proteinExistence type="predicted"/>
<evidence type="ECO:0000259" key="1">
    <source>
        <dbReference type="Pfam" id="PF11784"/>
    </source>
</evidence>
<evidence type="ECO:0000259" key="4">
    <source>
        <dbReference type="Pfam" id="PF18741"/>
    </source>
</evidence>
<dbReference type="Pfam" id="PF13195">
    <property type="entry name" value="DUF4011"/>
    <property type="match status" value="1"/>
</dbReference>
<dbReference type="EMBL" id="CP036276">
    <property type="protein sequence ID" value="QDU44533.1"/>
    <property type="molecule type" value="Genomic_DNA"/>
</dbReference>
<dbReference type="PANTHER" id="PTHR10887:SF530">
    <property type="entry name" value="SUPERFAMILY I DNA HELICASES"/>
    <property type="match status" value="1"/>
</dbReference>
<evidence type="ECO:0000313" key="5">
    <source>
        <dbReference type="EMBL" id="QDU44533.1"/>
    </source>
</evidence>
<name>A0A517ZQ14_9PLAN</name>
<dbReference type="Proteomes" id="UP000319383">
    <property type="component" value="Chromosome"/>
</dbReference>